<evidence type="ECO:0000313" key="2">
    <source>
        <dbReference type="Proteomes" id="UP000269396"/>
    </source>
</evidence>
<sequence length="332" mass="37313">MLPSFQWFSNCHFNYVNYEIQQSSHILAVLILFIYSLCCLQKDKDLIKSLIESIDSNLRRNRLETELVDNNNNNNNNVSNINCDTITPTDVVNDENSLGQSELMNNSSVIQCNDNSLSNCNIMNGEMSLDTTNCTSDISVIRSYECDNNNINNECGPDNSSNADLQSDNSLNTTIEQLDSDSNVEVLGNLNCAIISTNPINEIFTECILGNQTMNKDGKFINNNNNINNNENFAIMEKRSKEEKKTTIVVEQRRPPLLQHSSDSFMTIENLSSSSNLFQNVNIPCFKDDKSLNCNTESDPIQSSVNVFDESDSLNTISQNNHNHTNDDVISK</sequence>
<keyword evidence="2" id="KW-1185">Reference proteome</keyword>
<reference evidence="1 2" key="1">
    <citation type="submission" date="2018-11" db="EMBL/GenBank/DDBJ databases">
        <authorList>
            <consortium name="Pathogen Informatics"/>
        </authorList>
    </citation>
    <scope>NUCLEOTIDE SEQUENCE [LARGE SCALE GENOMIC DNA]</scope>
    <source>
        <strain>Denwood</strain>
        <strain evidence="2">Zambia</strain>
    </source>
</reference>
<dbReference type="Proteomes" id="UP000269396">
    <property type="component" value="Unassembled WGS sequence"/>
</dbReference>
<name>A0A183NI35_9TREM</name>
<gene>
    <name evidence="1" type="ORF">SMTD_LOCUS1771</name>
</gene>
<proteinExistence type="predicted"/>
<protein>
    <submittedName>
        <fullName evidence="1">Uncharacterized protein</fullName>
    </submittedName>
</protein>
<organism evidence="1 2">
    <name type="scientific">Schistosoma mattheei</name>
    <dbReference type="NCBI Taxonomy" id="31246"/>
    <lineage>
        <taxon>Eukaryota</taxon>
        <taxon>Metazoa</taxon>
        <taxon>Spiralia</taxon>
        <taxon>Lophotrochozoa</taxon>
        <taxon>Platyhelminthes</taxon>
        <taxon>Trematoda</taxon>
        <taxon>Digenea</taxon>
        <taxon>Strigeidida</taxon>
        <taxon>Schistosomatoidea</taxon>
        <taxon>Schistosomatidae</taxon>
        <taxon>Schistosoma</taxon>
    </lineage>
</organism>
<dbReference type="AlphaFoldDB" id="A0A183NI35"/>
<evidence type="ECO:0000313" key="1">
    <source>
        <dbReference type="EMBL" id="VDO81233.1"/>
    </source>
</evidence>
<dbReference type="EMBL" id="UZAL01002100">
    <property type="protein sequence ID" value="VDO81233.1"/>
    <property type="molecule type" value="Genomic_DNA"/>
</dbReference>
<accession>A0A183NI35</accession>